<feature type="domain" description="Proline dehydrogenase" evidence="7">
    <location>
        <begin position="127"/>
        <end position="423"/>
    </location>
</feature>
<dbReference type="EMBL" id="JAASQL010000001">
    <property type="protein sequence ID" value="NIJ44356.1"/>
    <property type="molecule type" value="Genomic_DNA"/>
</dbReference>
<dbReference type="SUPFAM" id="SSF53720">
    <property type="entry name" value="ALDH-like"/>
    <property type="match status" value="1"/>
</dbReference>
<keyword evidence="9" id="KW-1185">Reference proteome</keyword>
<comment type="pathway">
    <text evidence="1">Amino-acid degradation; L-proline degradation into L-glutamate; L-glutamate from L-proline: step 2/2.</text>
</comment>
<comment type="caution">
    <text evidence="8">The sequence shown here is derived from an EMBL/GenBank/DDBJ whole genome shotgun (WGS) entry which is preliminary data.</text>
</comment>
<dbReference type="InterPro" id="IPR016161">
    <property type="entry name" value="Ald_DH/histidinol_DH"/>
</dbReference>
<dbReference type="Pfam" id="PF01619">
    <property type="entry name" value="Pro_dh"/>
    <property type="match status" value="1"/>
</dbReference>
<evidence type="ECO:0000256" key="1">
    <source>
        <dbReference type="ARBA" id="ARBA00004786"/>
    </source>
</evidence>
<dbReference type="InterPro" id="IPR016160">
    <property type="entry name" value="Ald_DH_CS_CYS"/>
</dbReference>
<protein>
    <recommendedName>
        <fullName evidence="2">L-glutamate gamma-semialdehyde dehydrogenase</fullName>
        <ecNumber evidence="2">1.2.1.88</ecNumber>
    </recommendedName>
</protein>
<dbReference type="InterPro" id="IPR002872">
    <property type="entry name" value="Proline_DH_dom"/>
</dbReference>
<dbReference type="InterPro" id="IPR015590">
    <property type="entry name" value="Aldehyde_DH_dom"/>
</dbReference>
<dbReference type="InterPro" id="IPR016162">
    <property type="entry name" value="Ald_DH_N"/>
</dbReference>
<feature type="domain" description="Aldehyde dehydrogenase" evidence="6">
    <location>
        <begin position="530"/>
        <end position="955"/>
    </location>
</feature>
<evidence type="ECO:0000259" key="6">
    <source>
        <dbReference type="Pfam" id="PF00171"/>
    </source>
</evidence>
<dbReference type="Pfam" id="PF00171">
    <property type="entry name" value="Aldedh"/>
    <property type="match status" value="1"/>
</dbReference>
<dbReference type="Gene3D" id="3.20.20.220">
    <property type="match status" value="1"/>
</dbReference>
<keyword evidence="4" id="KW-0520">NAD</keyword>
<dbReference type="InterPro" id="IPR050485">
    <property type="entry name" value="Proline_metab_enzyme"/>
</dbReference>
<dbReference type="GO" id="GO:0004657">
    <property type="term" value="F:proline dehydrogenase activity"/>
    <property type="evidence" value="ECO:0007669"/>
    <property type="project" value="UniProtKB-EC"/>
</dbReference>
<dbReference type="RefSeq" id="WP_167184193.1">
    <property type="nucleotide sequence ID" value="NZ_JAASQL010000001.1"/>
</dbReference>
<dbReference type="PIRSF" id="PIRSF000197">
    <property type="entry name" value="Bifunct_PutA"/>
    <property type="match status" value="1"/>
</dbReference>
<comment type="catalytic activity">
    <reaction evidence="5">
        <text>L-glutamate 5-semialdehyde + NAD(+) + H2O = L-glutamate + NADH + 2 H(+)</text>
        <dbReference type="Rhea" id="RHEA:30235"/>
        <dbReference type="ChEBI" id="CHEBI:15377"/>
        <dbReference type="ChEBI" id="CHEBI:15378"/>
        <dbReference type="ChEBI" id="CHEBI:29985"/>
        <dbReference type="ChEBI" id="CHEBI:57540"/>
        <dbReference type="ChEBI" id="CHEBI:57945"/>
        <dbReference type="ChEBI" id="CHEBI:58066"/>
        <dbReference type="EC" id="1.2.1.88"/>
    </reaction>
</comment>
<gene>
    <name evidence="8" type="ORF">FHR24_000795</name>
</gene>
<dbReference type="PANTHER" id="PTHR42862:SF1">
    <property type="entry name" value="DELTA-1-PYRROLINE-5-CARBOXYLATE DEHYDROGENASE 2, ISOFORM A-RELATED"/>
    <property type="match status" value="1"/>
</dbReference>
<dbReference type="Gene3D" id="3.40.309.10">
    <property type="entry name" value="Aldehyde Dehydrogenase, Chain A, domain 2"/>
    <property type="match status" value="1"/>
</dbReference>
<proteinExistence type="predicted"/>
<evidence type="ECO:0000259" key="7">
    <source>
        <dbReference type="Pfam" id="PF01619"/>
    </source>
</evidence>
<reference evidence="8 9" key="1">
    <citation type="submission" date="2020-03" db="EMBL/GenBank/DDBJ databases">
        <title>Genomic Encyclopedia of Type Strains, Phase IV (KMG-IV): sequencing the most valuable type-strain genomes for metagenomic binning, comparative biology and taxonomic classification.</title>
        <authorList>
            <person name="Goeker M."/>
        </authorList>
    </citation>
    <scope>NUCLEOTIDE SEQUENCE [LARGE SCALE GENOMIC DNA]</scope>
    <source>
        <strain evidence="8 9">DSM 101599</strain>
    </source>
</reference>
<sequence>MKTNTTEILQLAEKLENKDPNKATESNPFADRLKTIIEIPESKHFLIQMMDVAFRSKNYKKVADHVIHLLKTHQNYEALFTPIENTLLKSFIIVGKIIPSISVAIMLKKIQATSSDVVFFINSNKFNKHTQKRKEQNITLNVNLIGEALIGEDEAQKRILGYLTLLNRKDVNYISIKISTIFSQISSLAHQDTVDKLSTRLAMFYDEILKIEKETGVQKFVNLDMEEYKDLEITFDVFIKTLSLPKYKNIRAGIVLQAYIPEMIHYYRKLYTWANERVNNGGSSVKVRLVKGANMEMEMTEASIEDWPLATYSTKPETDANYKKILSEMLTPQSARVVNVGVASHNIFDISFALQLVKEHKLEDCVDFEMLEGMANQTVANLLEEKVHLLLYTPTVKENQYNAAIAYLVRRLDEGTQDGNFLKEGYDLKVGSEKWNMLKDEFLTSISLIDTLNTTPNRKQDRNKQIPKAAMQEFHNVPNTDWNLPQNIAWAQKIKEDWKNPENIIGKTIPVVGILENNERYTIKVNNWSGTPPWDYEMAVKEDYQKAIDTPSEWQNYSVEKRANLLKKAALEIEKNRADLIGVAVAELGKTIKEVDVEVSEAIDFANFYAESSLDIAKEFTSEDEGVNLVLSPWNFPIAIPIGGALASLAAGKKVILKPSTNASACAYLISKCLWEAGIPKDALYFLPCEEAILDDFLSTGNIFDAVILTGGTETAHFLLERNPQLNLYAETGGKNNTIVTSLADKEQAAINIVQSAFGNAGQKCSATSLLILTEDVFNDKEFKALLKDATTSKIFGNPWDFSTEIGPLAVPISEKLKHVIQNTPDDQWLVKPRLNGNHMLSPGVIWNVTTDDYPYQNELFGPILSVLKANNLKDAVEIANKVAYGLTAGIESLDNHEIEYWNDNIEAGNKYVNRSTTGAIVQRQPFGGIKASCFGPGMKAGGVNYVLQFTNIKSKTTDWKKDYKKWHNELFRKKIDYVNLRGQYNICSYTPYKEILLLYDVHTPQKHIDKVEYIAEFLNIPIIKDTCGNALKHHPKDFTCVRALGVLSDHFLIRCHQNAIHVYKDEPRNSGRIELLNYLIEQSYSHNYHRYGNLMGIEYNPNEKPKVY</sequence>
<evidence type="ECO:0000256" key="2">
    <source>
        <dbReference type="ARBA" id="ARBA00012884"/>
    </source>
</evidence>
<dbReference type="Gene3D" id="3.40.605.10">
    <property type="entry name" value="Aldehyde Dehydrogenase, Chain A, domain 1"/>
    <property type="match status" value="1"/>
</dbReference>
<organism evidence="8 9">
    <name type="scientific">Wenyingzhuangia heitensis</name>
    <dbReference type="NCBI Taxonomy" id="1487859"/>
    <lineage>
        <taxon>Bacteria</taxon>
        <taxon>Pseudomonadati</taxon>
        <taxon>Bacteroidota</taxon>
        <taxon>Flavobacteriia</taxon>
        <taxon>Flavobacteriales</taxon>
        <taxon>Flavobacteriaceae</taxon>
        <taxon>Wenyingzhuangia</taxon>
    </lineage>
</organism>
<evidence type="ECO:0000256" key="5">
    <source>
        <dbReference type="ARBA" id="ARBA00048142"/>
    </source>
</evidence>
<name>A0ABX0UB21_9FLAO</name>
<evidence type="ECO:0000313" key="8">
    <source>
        <dbReference type="EMBL" id="NIJ44356.1"/>
    </source>
</evidence>
<dbReference type="InterPro" id="IPR016163">
    <property type="entry name" value="Ald_DH_C"/>
</dbReference>
<keyword evidence="3 8" id="KW-0560">Oxidoreductase</keyword>
<dbReference type="SUPFAM" id="SSF51730">
    <property type="entry name" value="FAD-linked oxidoreductase"/>
    <property type="match status" value="1"/>
</dbReference>
<dbReference type="PANTHER" id="PTHR42862">
    <property type="entry name" value="DELTA-1-PYRROLINE-5-CARBOXYLATE DEHYDROGENASE 1, ISOFORM A-RELATED"/>
    <property type="match status" value="1"/>
</dbReference>
<evidence type="ECO:0000313" key="9">
    <source>
        <dbReference type="Proteomes" id="UP000745859"/>
    </source>
</evidence>
<evidence type="ECO:0000256" key="3">
    <source>
        <dbReference type="ARBA" id="ARBA00023002"/>
    </source>
</evidence>
<dbReference type="EC" id="1.2.1.88" evidence="2"/>
<dbReference type="InterPro" id="IPR025703">
    <property type="entry name" value="Bifunct_PutA"/>
</dbReference>
<evidence type="ECO:0000256" key="4">
    <source>
        <dbReference type="ARBA" id="ARBA00023027"/>
    </source>
</evidence>
<dbReference type="PROSITE" id="PS00070">
    <property type="entry name" value="ALDEHYDE_DEHYDR_CYS"/>
    <property type="match status" value="1"/>
</dbReference>
<dbReference type="InterPro" id="IPR029041">
    <property type="entry name" value="FAD-linked_oxidoreductase-like"/>
</dbReference>
<accession>A0ABX0UB21</accession>
<dbReference type="Proteomes" id="UP000745859">
    <property type="component" value="Unassembled WGS sequence"/>
</dbReference>
<dbReference type="GO" id="GO:0003842">
    <property type="term" value="F:L-glutamate gamma-semialdehyde dehydrogenase activity"/>
    <property type="evidence" value="ECO:0007669"/>
    <property type="project" value="UniProtKB-EC"/>
</dbReference>